<evidence type="ECO:0000256" key="1">
    <source>
        <dbReference type="SAM" id="SignalP"/>
    </source>
</evidence>
<feature type="chain" id="PRO_5015757239" description="DUF4424 domain-containing protein" evidence="1">
    <location>
        <begin position="25"/>
        <end position="97"/>
    </location>
</feature>
<reference evidence="3 4" key="1">
    <citation type="submission" date="2018-04" db="EMBL/GenBank/DDBJ databases">
        <title>The genome sequence of Caulobacter sp. 736.</title>
        <authorList>
            <person name="Gao J."/>
            <person name="Sun J."/>
        </authorList>
    </citation>
    <scope>NUCLEOTIDE SEQUENCE [LARGE SCALE GENOMIC DNA]</scope>
    <source>
        <strain evidence="3 4">736</strain>
    </source>
</reference>
<dbReference type="EMBL" id="QDKP01000011">
    <property type="protein sequence ID" value="PVM87890.1"/>
    <property type="molecule type" value="Genomic_DNA"/>
</dbReference>
<evidence type="ECO:0000313" key="3">
    <source>
        <dbReference type="EMBL" id="PVM87890.1"/>
    </source>
</evidence>
<organism evidence="3 4">
    <name type="scientific">Caulobacter radicis</name>
    <dbReference type="NCBI Taxonomy" id="2172650"/>
    <lineage>
        <taxon>Bacteria</taxon>
        <taxon>Pseudomonadati</taxon>
        <taxon>Pseudomonadota</taxon>
        <taxon>Alphaproteobacteria</taxon>
        <taxon>Caulobacterales</taxon>
        <taxon>Caulobacteraceae</taxon>
        <taxon>Caulobacter</taxon>
    </lineage>
</organism>
<keyword evidence="4" id="KW-1185">Reference proteome</keyword>
<evidence type="ECO:0000259" key="2">
    <source>
        <dbReference type="Pfam" id="PF14415"/>
    </source>
</evidence>
<evidence type="ECO:0000313" key="4">
    <source>
        <dbReference type="Proteomes" id="UP000244913"/>
    </source>
</evidence>
<dbReference type="RefSeq" id="WP_116564510.1">
    <property type="nucleotide sequence ID" value="NZ_QDKP01000011.1"/>
</dbReference>
<name>A0A2T9JW12_9CAUL</name>
<protein>
    <recommendedName>
        <fullName evidence="2">DUF4424 domain-containing protein</fullName>
    </recommendedName>
</protein>
<gene>
    <name evidence="3" type="ORF">DDF65_02895</name>
</gene>
<dbReference type="AlphaFoldDB" id="A0A2T9JW12"/>
<dbReference type="Pfam" id="PF14415">
    <property type="entry name" value="DUF4424"/>
    <property type="match status" value="1"/>
</dbReference>
<comment type="caution">
    <text evidence="3">The sequence shown here is derived from an EMBL/GenBank/DDBJ whole genome shotgun (WGS) entry which is preliminary data.</text>
</comment>
<feature type="domain" description="DUF4424" evidence="2">
    <location>
        <begin position="36"/>
        <end position="73"/>
    </location>
</feature>
<proteinExistence type="predicted"/>
<keyword evidence="1" id="KW-0732">Signal</keyword>
<accession>A0A2T9JW12</accession>
<sequence length="97" mass="9785">MSLRLPLRSAAFVAALVCAAPAVANDTSAELAAGGLVVDKGAPRNLVRFCADGVKKIGPTQFEVRRKNWRPEAAGEGLADPAAGATGAVGANEALSL</sequence>
<dbReference type="InterPro" id="IPR025538">
    <property type="entry name" value="DUF4424"/>
</dbReference>
<feature type="signal peptide" evidence="1">
    <location>
        <begin position="1"/>
        <end position="24"/>
    </location>
</feature>
<dbReference type="Proteomes" id="UP000244913">
    <property type="component" value="Unassembled WGS sequence"/>
</dbReference>